<name>A0A5R9F079_9BACL</name>
<dbReference type="PROSITE" id="PS50801">
    <property type="entry name" value="STAS"/>
    <property type="match status" value="1"/>
</dbReference>
<dbReference type="InterPro" id="IPR051932">
    <property type="entry name" value="Bact_StressResp_Reg"/>
</dbReference>
<dbReference type="InterPro" id="IPR036513">
    <property type="entry name" value="STAS_dom_sf"/>
</dbReference>
<accession>A0A5R9F079</accession>
<dbReference type="Proteomes" id="UP000308230">
    <property type="component" value="Unassembled WGS sequence"/>
</dbReference>
<dbReference type="PANTHER" id="PTHR33745:SF8">
    <property type="entry name" value="BLUE-LIGHT PHOTORECEPTOR"/>
    <property type="match status" value="1"/>
</dbReference>
<dbReference type="RefSeq" id="WP_138128006.1">
    <property type="nucleotide sequence ID" value="NZ_SWLG01000013.1"/>
</dbReference>
<evidence type="ECO:0000259" key="1">
    <source>
        <dbReference type="PROSITE" id="PS50801"/>
    </source>
</evidence>
<keyword evidence="3" id="KW-1185">Reference proteome</keyword>
<dbReference type="Gene3D" id="3.30.750.24">
    <property type="entry name" value="STAS domain"/>
    <property type="match status" value="1"/>
</dbReference>
<evidence type="ECO:0000313" key="3">
    <source>
        <dbReference type="Proteomes" id="UP000308230"/>
    </source>
</evidence>
<proteinExistence type="predicted"/>
<reference evidence="2 3" key="1">
    <citation type="submission" date="2019-04" db="EMBL/GenBank/DDBJ databases">
        <title>Bacillus caeni sp. nov., a bacterium isolated from mangrove sediment.</title>
        <authorList>
            <person name="Huang H."/>
            <person name="Mo K."/>
            <person name="Hu Y."/>
        </authorList>
    </citation>
    <scope>NUCLEOTIDE SEQUENCE [LARGE SCALE GENOMIC DNA]</scope>
    <source>
        <strain evidence="2 3">HB172195</strain>
    </source>
</reference>
<feature type="domain" description="STAS" evidence="1">
    <location>
        <begin position="221"/>
        <end position="332"/>
    </location>
</feature>
<sequence length="345" mass="38559">MVENTNGKQAETSVNGSEFKWDLNDGSFQFEGADVMLFWIDSAFKTFLDTIEEVAGEGPADLVFETAGYRTGLIVSGFFKKTMDDIDQMLAALPNIYASAGWGRTTIEFCPDERKATVTILNGWEDKVSRARGKEKPGTFLPGHWAGVFTGLLDENMWYEVSPGGEDKDGQIVIEVAPSEITPTQNIQELIQSEERKQIVKLEQMVEDRTNDLQALVKEISSPIIPITDHIVIIPLIGRYDENRAQELVDKTMTSLPKYRADFLVVDLTGISETDEYTITMLQKMIQAVKLLGTQTILVGISAELSLQITNSNFMLEDVSYFSTLKHGMYYALAKEGMHEVKPSK</sequence>
<dbReference type="InterPro" id="IPR002645">
    <property type="entry name" value="STAS_dom"/>
</dbReference>
<dbReference type="EMBL" id="SWLG01000013">
    <property type="protein sequence ID" value="TLS36099.1"/>
    <property type="molecule type" value="Genomic_DNA"/>
</dbReference>
<dbReference type="CDD" id="cd07041">
    <property type="entry name" value="STAS_RsbR_RsbS_like"/>
    <property type="match status" value="1"/>
</dbReference>
<comment type="caution">
    <text evidence="2">The sequence shown here is derived from an EMBL/GenBank/DDBJ whole genome shotgun (WGS) entry which is preliminary data.</text>
</comment>
<dbReference type="OrthoDB" id="2717092at2"/>
<evidence type="ECO:0000313" key="2">
    <source>
        <dbReference type="EMBL" id="TLS36099.1"/>
    </source>
</evidence>
<dbReference type="AlphaFoldDB" id="A0A5R9F079"/>
<dbReference type="PANTHER" id="PTHR33745">
    <property type="entry name" value="RSBT ANTAGONIST PROTEIN RSBS-RELATED"/>
    <property type="match status" value="1"/>
</dbReference>
<gene>
    <name evidence="2" type="ORF">FCL54_17080</name>
</gene>
<organism evidence="2 3">
    <name type="scientific">Exobacillus caeni</name>
    <dbReference type="NCBI Taxonomy" id="2574798"/>
    <lineage>
        <taxon>Bacteria</taxon>
        <taxon>Bacillati</taxon>
        <taxon>Bacillota</taxon>
        <taxon>Bacilli</taxon>
        <taxon>Bacillales</taxon>
        <taxon>Guptibacillaceae</taxon>
        <taxon>Exobacillus</taxon>
    </lineage>
</organism>
<dbReference type="Pfam" id="PF01740">
    <property type="entry name" value="STAS"/>
    <property type="match status" value="1"/>
</dbReference>
<protein>
    <submittedName>
        <fullName evidence="2">STAS domain-containing protein</fullName>
    </submittedName>
</protein>
<dbReference type="SUPFAM" id="SSF52091">
    <property type="entry name" value="SpoIIaa-like"/>
    <property type="match status" value="1"/>
</dbReference>